<comment type="similarity">
    <text evidence="1">Belongs to the zinc-containing alcohol dehydrogenase family.</text>
</comment>
<dbReference type="OrthoDB" id="48317at2759"/>
<dbReference type="Gene3D" id="3.90.180.10">
    <property type="entry name" value="Medium-chain alcohol dehydrogenases, catalytic domain"/>
    <property type="match status" value="1"/>
</dbReference>
<dbReference type="InterPro" id="IPR036291">
    <property type="entry name" value="NAD(P)-bd_dom_sf"/>
</dbReference>
<evidence type="ECO:0000259" key="4">
    <source>
        <dbReference type="SMART" id="SM00829"/>
    </source>
</evidence>
<dbReference type="Pfam" id="PF00107">
    <property type="entry name" value="ADH_zinc_N"/>
    <property type="match status" value="1"/>
</dbReference>
<dbReference type="Pfam" id="PF08240">
    <property type="entry name" value="ADH_N"/>
    <property type="match status" value="1"/>
</dbReference>
<evidence type="ECO:0000256" key="2">
    <source>
        <dbReference type="ARBA" id="ARBA00011245"/>
    </source>
</evidence>
<keyword evidence="3" id="KW-0560">Oxidoreductase</keyword>
<organism evidence="5 6">
    <name type="scientific">Lentithecium fluviatile CBS 122367</name>
    <dbReference type="NCBI Taxonomy" id="1168545"/>
    <lineage>
        <taxon>Eukaryota</taxon>
        <taxon>Fungi</taxon>
        <taxon>Dikarya</taxon>
        <taxon>Ascomycota</taxon>
        <taxon>Pezizomycotina</taxon>
        <taxon>Dothideomycetes</taxon>
        <taxon>Pleosporomycetidae</taxon>
        <taxon>Pleosporales</taxon>
        <taxon>Massarineae</taxon>
        <taxon>Lentitheciaceae</taxon>
        <taxon>Lentithecium</taxon>
    </lineage>
</organism>
<reference evidence="5" key="1">
    <citation type="journal article" date="2020" name="Stud. Mycol.">
        <title>101 Dothideomycetes genomes: a test case for predicting lifestyles and emergence of pathogens.</title>
        <authorList>
            <person name="Haridas S."/>
            <person name="Albert R."/>
            <person name="Binder M."/>
            <person name="Bloem J."/>
            <person name="Labutti K."/>
            <person name="Salamov A."/>
            <person name="Andreopoulos B."/>
            <person name="Baker S."/>
            <person name="Barry K."/>
            <person name="Bills G."/>
            <person name="Bluhm B."/>
            <person name="Cannon C."/>
            <person name="Castanera R."/>
            <person name="Culley D."/>
            <person name="Daum C."/>
            <person name="Ezra D."/>
            <person name="Gonzalez J."/>
            <person name="Henrissat B."/>
            <person name="Kuo A."/>
            <person name="Liang C."/>
            <person name="Lipzen A."/>
            <person name="Lutzoni F."/>
            <person name="Magnuson J."/>
            <person name="Mondo S."/>
            <person name="Nolan M."/>
            <person name="Ohm R."/>
            <person name="Pangilinan J."/>
            <person name="Park H.-J."/>
            <person name="Ramirez L."/>
            <person name="Alfaro M."/>
            <person name="Sun H."/>
            <person name="Tritt A."/>
            <person name="Yoshinaga Y."/>
            <person name="Zwiers L.-H."/>
            <person name="Turgeon B."/>
            <person name="Goodwin S."/>
            <person name="Spatafora J."/>
            <person name="Crous P."/>
            <person name="Grigoriev I."/>
        </authorList>
    </citation>
    <scope>NUCLEOTIDE SEQUENCE</scope>
    <source>
        <strain evidence="5">CBS 122367</strain>
    </source>
</reference>
<dbReference type="AlphaFoldDB" id="A0A6G1IHZ7"/>
<dbReference type="SMART" id="SM00829">
    <property type="entry name" value="PKS_ER"/>
    <property type="match status" value="1"/>
</dbReference>
<dbReference type="Proteomes" id="UP000799291">
    <property type="component" value="Unassembled WGS sequence"/>
</dbReference>
<dbReference type="InterPro" id="IPR013149">
    <property type="entry name" value="ADH-like_C"/>
</dbReference>
<gene>
    <name evidence="5" type="ORF">K458DRAFT_377588</name>
</gene>
<dbReference type="PANTHER" id="PTHR45348">
    <property type="entry name" value="HYPOTHETICAL OXIDOREDUCTASE (EUROFUNG)"/>
    <property type="match status" value="1"/>
</dbReference>
<name>A0A6G1IHZ7_9PLEO</name>
<proteinExistence type="inferred from homology"/>
<sequence>MKAVKILSPGRALVVTDAIPPKPSPTDLLIKVIAVALNPTDWKHIEFGIPATVGCDFAGVVEEVGSAVTRPFKKGDRIWSAVAGSNKLRPDNGAFSEYLVVKSGLVMKIPEGASFEDAATGGVGVMTVGQGMYQQWEEVPWPDKPMKERVPLLIWGGSSATGALGVQFGKLSGFEVITTCGKHNFDYVKSLGADAVFDSRSPTVGADIRAYTNDKLYYAWDCIGEHGSPDAIAAALASSKPEGQKLRHGTIMFRPGTKVHRDDATFTWSIAYTTHGEVVDTMGLKVPAKPEDYAFAVKWTEMVERLYVEGRFRMHRVEVREGGLEGVLGGLKDMKDGNVSGVKLMYRIADP</sequence>
<keyword evidence="6" id="KW-1185">Reference proteome</keyword>
<evidence type="ECO:0000313" key="6">
    <source>
        <dbReference type="Proteomes" id="UP000799291"/>
    </source>
</evidence>
<accession>A0A6G1IHZ7</accession>
<dbReference type="InterPro" id="IPR020843">
    <property type="entry name" value="ER"/>
</dbReference>
<feature type="domain" description="Enoyl reductase (ER)" evidence="4">
    <location>
        <begin position="10"/>
        <end position="345"/>
    </location>
</feature>
<dbReference type="PANTHER" id="PTHR45348:SF2">
    <property type="entry name" value="ZINC-TYPE ALCOHOL DEHYDROGENASE-LIKE PROTEIN C2E1P3.01"/>
    <property type="match status" value="1"/>
</dbReference>
<dbReference type="EMBL" id="MU005617">
    <property type="protein sequence ID" value="KAF2677842.1"/>
    <property type="molecule type" value="Genomic_DNA"/>
</dbReference>
<dbReference type="InterPro" id="IPR047122">
    <property type="entry name" value="Trans-enoyl_RdTase-like"/>
</dbReference>
<evidence type="ECO:0000256" key="3">
    <source>
        <dbReference type="ARBA" id="ARBA00023002"/>
    </source>
</evidence>
<dbReference type="SUPFAM" id="SSF50129">
    <property type="entry name" value="GroES-like"/>
    <property type="match status" value="1"/>
</dbReference>
<dbReference type="Gene3D" id="3.40.50.720">
    <property type="entry name" value="NAD(P)-binding Rossmann-like Domain"/>
    <property type="match status" value="1"/>
</dbReference>
<evidence type="ECO:0000256" key="1">
    <source>
        <dbReference type="ARBA" id="ARBA00008072"/>
    </source>
</evidence>
<dbReference type="InterPro" id="IPR011032">
    <property type="entry name" value="GroES-like_sf"/>
</dbReference>
<evidence type="ECO:0000313" key="5">
    <source>
        <dbReference type="EMBL" id="KAF2677842.1"/>
    </source>
</evidence>
<dbReference type="SUPFAM" id="SSF51735">
    <property type="entry name" value="NAD(P)-binding Rossmann-fold domains"/>
    <property type="match status" value="1"/>
</dbReference>
<dbReference type="GO" id="GO:0016651">
    <property type="term" value="F:oxidoreductase activity, acting on NAD(P)H"/>
    <property type="evidence" value="ECO:0007669"/>
    <property type="project" value="InterPro"/>
</dbReference>
<dbReference type="InterPro" id="IPR013154">
    <property type="entry name" value="ADH-like_N"/>
</dbReference>
<dbReference type="CDD" id="cd08249">
    <property type="entry name" value="enoyl_reductase_like"/>
    <property type="match status" value="1"/>
</dbReference>
<comment type="subunit">
    <text evidence="2">Monomer.</text>
</comment>
<protein>
    <submittedName>
        <fullName evidence="5">Putative zinc-binding oxidoreductase ToxD</fullName>
    </submittedName>
</protein>